<reference evidence="2 3" key="1">
    <citation type="submission" date="2020-06" db="EMBL/GenBank/DDBJ databases">
        <authorList>
            <person name="Li R."/>
            <person name="Bekaert M."/>
        </authorList>
    </citation>
    <scope>NUCLEOTIDE SEQUENCE [LARGE SCALE GENOMIC DNA]</scope>
    <source>
        <strain evidence="3">wild</strain>
    </source>
</reference>
<protein>
    <submittedName>
        <fullName evidence="2">Uncharacterized protein</fullName>
    </submittedName>
</protein>
<feature type="region of interest" description="Disordered" evidence="1">
    <location>
        <begin position="50"/>
        <end position="74"/>
    </location>
</feature>
<evidence type="ECO:0000256" key="1">
    <source>
        <dbReference type="SAM" id="MobiDB-lite"/>
    </source>
</evidence>
<gene>
    <name evidence="2" type="ORF">MCOR_16532</name>
</gene>
<dbReference type="OrthoDB" id="6130942at2759"/>
<name>A0A6J8B9H4_MYTCO</name>
<sequence>MYLSKKVTVCNQEINESEVIVHACTFENKKEDFIPYSPPRISVNCNVEKSTENNDVGSSDNTRKFTPKTTHHKSDKNRCLDTFDDTDDTEKIEDDGIRHLAPRVKYDTKKYTISGLTTSSYREHTRHSDGPFFVFADGKVSVQTIEQDRYNRLYESIDGKTSHECDSSLASRILSNILPLLEPTLTKALSSGNHTIATSISSYITDKSSAIVERFRCKYQDILKETNVWMGTECLCNKADEINYEGKTCNVLKPLLIVEANSDLKCLNAETFHGFQIKVLTNNSFRREESRAIAKGQLPDPQQRLDKVPKSMAKLLFKRHSNLTMVCPAAFKSIGFETKEHKVLKINCISLFCRVKGIIPIGEHHFPLKIKGNQTDVLEGTSYFASAVHIGDKIYNDKGEIGTLGGFVKYYGIDTFLTCAHVIFGKSNISNLQTKDIHFNCHTIRNDNTNEPVKCTLIRHILKYDTEETNMDEDDMESPESEEETSIDAALVFIQIPNTSHDPIGNCCAIPNSTASCANQSVELRIKLKGYGDKTDLSTLGLRSIYLNENFIDTAVQHSRAIALSAITGRQERLISLSKSDKLSVLVPSHVRINTNIMYNQFVVQNMDFQEGDSGTCIYSPFTGVTI</sequence>
<accession>A0A6J8B9H4</accession>
<feature type="compositionally biased region" description="Basic residues" evidence="1">
    <location>
        <begin position="65"/>
        <end position="74"/>
    </location>
</feature>
<evidence type="ECO:0000313" key="3">
    <source>
        <dbReference type="Proteomes" id="UP000507470"/>
    </source>
</evidence>
<keyword evidence="3" id="KW-1185">Reference proteome</keyword>
<proteinExistence type="predicted"/>
<dbReference type="EMBL" id="CACVKT020002909">
    <property type="protein sequence ID" value="CAC5380592.1"/>
    <property type="molecule type" value="Genomic_DNA"/>
</dbReference>
<evidence type="ECO:0000313" key="2">
    <source>
        <dbReference type="EMBL" id="CAC5380592.1"/>
    </source>
</evidence>
<feature type="compositionally biased region" description="Polar residues" evidence="1">
    <location>
        <begin position="50"/>
        <end position="60"/>
    </location>
</feature>
<dbReference type="Proteomes" id="UP000507470">
    <property type="component" value="Unassembled WGS sequence"/>
</dbReference>
<dbReference type="AlphaFoldDB" id="A0A6J8B9H4"/>
<organism evidence="2 3">
    <name type="scientific">Mytilus coruscus</name>
    <name type="common">Sea mussel</name>
    <dbReference type="NCBI Taxonomy" id="42192"/>
    <lineage>
        <taxon>Eukaryota</taxon>
        <taxon>Metazoa</taxon>
        <taxon>Spiralia</taxon>
        <taxon>Lophotrochozoa</taxon>
        <taxon>Mollusca</taxon>
        <taxon>Bivalvia</taxon>
        <taxon>Autobranchia</taxon>
        <taxon>Pteriomorphia</taxon>
        <taxon>Mytilida</taxon>
        <taxon>Mytiloidea</taxon>
        <taxon>Mytilidae</taxon>
        <taxon>Mytilinae</taxon>
        <taxon>Mytilus</taxon>
    </lineage>
</organism>